<feature type="transmembrane region" description="Helical" evidence="5">
    <location>
        <begin position="32"/>
        <end position="56"/>
    </location>
</feature>
<feature type="domain" description="DUF1232" evidence="6">
    <location>
        <begin position="92"/>
        <end position="127"/>
    </location>
</feature>
<evidence type="ECO:0000313" key="8">
    <source>
        <dbReference type="Proteomes" id="UP001501442"/>
    </source>
</evidence>
<comment type="caution">
    <text evidence="7">The sequence shown here is derived from an EMBL/GenBank/DDBJ whole genome shotgun (WGS) entry which is preliminary data.</text>
</comment>
<reference evidence="8" key="1">
    <citation type="journal article" date="2019" name="Int. J. Syst. Evol. Microbiol.">
        <title>The Global Catalogue of Microorganisms (GCM) 10K type strain sequencing project: providing services to taxonomists for standard genome sequencing and annotation.</title>
        <authorList>
            <consortium name="The Broad Institute Genomics Platform"/>
            <consortium name="The Broad Institute Genome Sequencing Center for Infectious Disease"/>
            <person name="Wu L."/>
            <person name="Ma J."/>
        </authorList>
    </citation>
    <scope>NUCLEOTIDE SEQUENCE [LARGE SCALE GENOMIC DNA]</scope>
    <source>
        <strain evidence="8">JCM 17939</strain>
    </source>
</reference>
<dbReference type="Pfam" id="PF06803">
    <property type="entry name" value="DUF1232"/>
    <property type="match status" value="1"/>
</dbReference>
<dbReference type="RefSeq" id="WP_345431797.1">
    <property type="nucleotide sequence ID" value="NZ_BAABHK010000004.1"/>
</dbReference>
<protein>
    <recommendedName>
        <fullName evidence="6">DUF1232 domain-containing protein</fullName>
    </recommendedName>
</protein>
<keyword evidence="2 5" id="KW-0812">Transmembrane</keyword>
<organism evidence="7 8">
    <name type="scientific">Actinoallomurus vinaceus</name>
    <dbReference type="NCBI Taxonomy" id="1080074"/>
    <lineage>
        <taxon>Bacteria</taxon>
        <taxon>Bacillati</taxon>
        <taxon>Actinomycetota</taxon>
        <taxon>Actinomycetes</taxon>
        <taxon>Streptosporangiales</taxon>
        <taxon>Thermomonosporaceae</taxon>
        <taxon>Actinoallomurus</taxon>
    </lineage>
</organism>
<gene>
    <name evidence="7" type="ORF">GCM10023196_034120</name>
</gene>
<accession>A0ABP8UB90</accession>
<sequence>MGGVHPGRQGRRVRRHGGGRAEPVRAGLLTEILTGLLAAAAGLLLLWLFLVVFLALARPKGATLGEAVRLLPDLLRLVTRLARDPALPRGVRIRLWLLLAYLAMPIDLVPDFIPVLGYADDAILVAFVLRSVIRRAGPEAVARHWPGDENGGLAAVRRLTRT</sequence>
<dbReference type="Proteomes" id="UP001501442">
    <property type="component" value="Unassembled WGS sequence"/>
</dbReference>
<comment type="subcellular location">
    <subcellularLocation>
        <location evidence="1">Endomembrane system</location>
        <topology evidence="1">Multi-pass membrane protein</topology>
    </subcellularLocation>
</comment>
<evidence type="ECO:0000259" key="6">
    <source>
        <dbReference type="Pfam" id="PF06803"/>
    </source>
</evidence>
<evidence type="ECO:0000313" key="7">
    <source>
        <dbReference type="EMBL" id="GAA4626325.1"/>
    </source>
</evidence>
<keyword evidence="3 5" id="KW-1133">Transmembrane helix</keyword>
<name>A0ABP8UB90_9ACTN</name>
<keyword evidence="8" id="KW-1185">Reference proteome</keyword>
<evidence type="ECO:0000256" key="4">
    <source>
        <dbReference type="ARBA" id="ARBA00023136"/>
    </source>
</evidence>
<evidence type="ECO:0000256" key="1">
    <source>
        <dbReference type="ARBA" id="ARBA00004127"/>
    </source>
</evidence>
<evidence type="ECO:0000256" key="5">
    <source>
        <dbReference type="SAM" id="Phobius"/>
    </source>
</evidence>
<proteinExistence type="predicted"/>
<evidence type="ECO:0000256" key="2">
    <source>
        <dbReference type="ARBA" id="ARBA00022692"/>
    </source>
</evidence>
<evidence type="ECO:0000256" key="3">
    <source>
        <dbReference type="ARBA" id="ARBA00022989"/>
    </source>
</evidence>
<keyword evidence="4 5" id="KW-0472">Membrane</keyword>
<dbReference type="InterPro" id="IPR010652">
    <property type="entry name" value="DUF1232"/>
</dbReference>
<dbReference type="EMBL" id="BAABHK010000004">
    <property type="protein sequence ID" value="GAA4626325.1"/>
    <property type="molecule type" value="Genomic_DNA"/>
</dbReference>